<dbReference type="EMBL" id="CAJVPY010022491">
    <property type="protein sequence ID" value="CAG8783000.1"/>
    <property type="molecule type" value="Genomic_DNA"/>
</dbReference>
<evidence type="ECO:0000313" key="1">
    <source>
        <dbReference type="EMBL" id="CAG8783000.1"/>
    </source>
</evidence>
<keyword evidence="2" id="KW-1185">Reference proteome</keyword>
<accession>A0A9N9JI95</accession>
<organism evidence="1 2">
    <name type="scientific">Dentiscutata erythropus</name>
    <dbReference type="NCBI Taxonomy" id="1348616"/>
    <lineage>
        <taxon>Eukaryota</taxon>
        <taxon>Fungi</taxon>
        <taxon>Fungi incertae sedis</taxon>
        <taxon>Mucoromycota</taxon>
        <taxon>Glomeromycotina</taxon>
        <taxon>Glomeromycetes</taxon>
        <taxon>Diversisporales</taxon>
        <taxon>Gigasporaceae</taxon>
        <taxon>Dentiscutata</taxon>
    </lineage>
</organism>
<sequence length="131" mass="15441">CIDIRIVHRGIVYLEPEEKEKMDYDPLVDLGNKGKQFNIEFLVIPIHGFFGFPTNYLRYGLVIFEKESIDYVKAKIQWHFPEEFKNVSFNIRVSDPKAKTYKDMKLQDKVSDYFDKKPVTGHIHIIVESIS</sequence>
<proteinExistence type="predicted"/>
<dbReference type="OrthoDB" id="2352382at2759"/>
<gene>
    <name evidence="1" type="ORF">DERYTH_LOCUS19870</name>
</gene>
<dbReference type="Proteomes" id="UP000789405">
    <property type="component" value="Unassembled WGS sequence"/>
</dbReference>
<reference evidence="1" key="1">
    <citation type="submission" date="2021-06" db="EMBL/GenBank/DDBJ databases">
        <authorList>
            <person name="Kallberg Y."/>
            <person name="Tangrot J."/>
            <person name="Rosling A."/>
        </authorList>
    </citation>
    <scope>NUCLEOTIDE SEQUENCE</scope>
    <source>
        <strain evidence="1">MA453B</strain>
    </source>
</reference>
<comment type="caution">
    <text evidence="1">The sequence shown here is derived from an EMBL/GenBank/DDBJ whole genome shotgun (WGS) entry which is preliminary data.</text>
</comment>
<protein>
    <submittedName>
        <fullName evidence="1">17848_t:CDS:1</fullName>
    </submittedName>
</protein>
<dbReference type="AlphaFoldDB" id="A0A9N9JI95"/>
<name>A0A9N9JI95_9GLOM</name>
<evidence type="ECO:0000313" key="2">
    <source>
        <dbReference type="Proteomes" id="UP000789405"/>
    </source>
</evidence>
<feature type="non-terminal residue" evidence="1">
    <location>
        <position position="1"/>
    </location>
</feature>